<comment type="caution">
    <text evidence="9">The sequence shown here is derived from an EMBL/GenBank/DDBJ whole genome shotgun (WGS) entry which is preliminary data.</text>
</comment>
<comment type="catalytic activity">
    <reaction evidence="7">
        <text>a quinone + NADH + 5 H(+)(in) = a quinol + NAD(+) + 4 H(+)(out)</text>
        <dbReference type="Rhea" id="RHEA:57888"/>
        <dbReference type="ChEBI" id="CHEBI:15378"/>
        <dbReference type="ChEBI" id="CHEBI:24646"/>
        <dbReference type="ChEBI" id="CHEBI:57540"/>
        <dbReference type="ChEBI" id="CHEBI:57945"/>
        <dbReference type="ChEBI" id="CHEBI:132124"/>
    </reaction>
</comment>
<feature type="transmembrane region" description="Helical" evidence="7">
    <location>
        <begin position="6"/>
        <end position="22"/>
    </location>
</feature>
<keyword evidence="7" id="KW-0520">NAD</keyword>
<keyword evidence="4 7" id="KW-0812">Transmembrane</keyword>
<dbReference type="RefSeq" id="WP_345625444.1">
    <property type="nucleotide sequence ID" value="NZ_BAABJQ010000001.1"/>
</dbReference>
<reference evidence="10" key="1">
    <citation type="journal article" date="2019" name="Int. J. Syst. Evol. Microbiol.">
        <title>The Global Catalogue of Microorganisms (GCM) 10K type strain sequencing project: providing services to taxonomists for standard genome sequencing and annotation.</title>
        <authorList>
            <consortium name="The Broad Institute Genomics Platform"/>
            <consortium name="The Broad Institute Genome Sequencing Center for Infectious Disease"/>
            <person name="Wu L."/>
            <person name="Ma J."/>
        </authorList>
    </citation>
    <scope>NUCLEOTIDE SEQUENCE [LARGE SCALE GENOMIC DNA]</scope>
    <source>
        <strain evidence="10">JCM 18304</strain>
    </source>
</reference>
<evidence type="ECO:0000313" key="10">
    <source>
        <dbReference type="Proteomes" id="UP001501570"/>
    </source>
</evidence>
<keyword evidence="10" id="KW-1185">Reference proteome</keyword>
<keyword evidence="7" id="KW-1278">Translocase</keyword>
<accession>A0ABP9RHR3</accession>
<dbReference type="EC" id="7.1.1.-" evidence="7"/>
<evidence type="ECO:0000256" key="5">
    <source>
        <dbReference type="ARBA" id="ARBA00022989"/>
    </source>
</evidence>
<evidence type="ECO:0000256" key="3">
    <source>
        <dbReference type="ARBA" id="ARBA00022448"/>
    </source>
</evidence>
<feature type="transmembrane region" description="Helical" evidence="7">
    <location>
        <begin position="29"/>
        <end position="51"/>
    </location>
</feature>
<dbReference type="PANTHER" id="PTHR11434:SF16">
    <property type="entry name" value="NADH-UBIQUINONE OXIDOREDUCTASE CHAIN 4L"/>
    <property type="match status" value="1"/>
</dbReference>
<evidence type="ECO:0000256" key="1">
    <source>
        <dbReference type="ARBA" id="ARBA00004141"/>
    </source>
</evidence>
<keyword evidence="7" id="KW-0874">Quinone</keyword>
<dbReference type="Pfam" id="PF00420">
    <property type="entry name" value="Oxidored_q2"/>
    <property type="match status" value="1"/>
</dbReference>
<evidence type="ECO:0000256" key="4">
    <source>
        <dbReference type="ARBA" id="ARBA00022692"/>
    </source>
</evidence>
<evidence type="ECO:0000313" key="9">
    <source>
        <dbReference type="EMBL" id="GAA5178009.1"/>
    </source>
</evidence>
<comment type="function">
    <text evidence="7">NDH-1 shuttles electrons from NADH, via FMN and iron-sulfur (Fe-S) centers, to quinones in the respiratory chain. The immediate electron acceptor for the enzyme in this species is believed to be a menaquinone. Couples the redox reaction to proton translocation (for every two electrons transferred, four hydrogen ions are translocated across the cytoplasmic membrane), and thus conserves the redox energy in a proton gradient.</text>
</comment>
<evidence type="ECO:0000256" key="7">
    <source>
        <dbReference type="HAMAP-Rule" id="MF_01456"/>
    </source>
</evidence>
<dbReference type="PANTHER" id="PTHR11434">
    <property type="entry name" value="NADH-UBIQUINONE OXIDOREDUCTASE SUBUNIT ND4L"/>
    <property type="match status" value="1"/>
</dbReference>
<sequence length="159" mass="16453">MHPVIPYLTAAGLFGFGVYGVLVRRNAVLLLMSVELMLNAVNLILVTSDAAVRAELPASGQVFALFVIVLAAAEVGVGLALILQLYRLRASVAVDRIPLSDPDPARVERGPSIDGTPASEGIPAPEGILAPESVPASEGIPAQRGTPGAGVPLRDEADR</sequence>
<keyword evidence="3 7" id="KW-0813">Transport</keyword>
<protein>
    <recommendedName>
        <fullName evidence="7">NADH-quinone oxidoreductase subunit K</fullName>
        <ecNumber evidence="7">7.1.1.-</ecNumber>
    </recommendedName>
    <alternativeName>
        <fullName evidence="7">NADH dehydrogenase I subunit K</fullName>
    </alternativeName>
    <alternativeName>
        <fullName evidence="7">NDH-1 subunit K</fullName>
    </alternativeName>
</protein>
<comment type="subcellular location">
    <subcellularLocation>
        <location evidence="7">Cell membrane</location>
        <topology evidence="7">Multi-pass membrane protein</topology>
    </subcellularLocation>
    <subcellularLocation>
        <location evidence="1">Membrane</location>
        <topology evidence="1">Multi-pass membrane protein</topology>
    </subcellularLocation>
</comment>
<keyword evidence="6 7" id="KW-0472">Membrane</keyword>
<evidence type="ECO:0000256" key="8">
    <source>
        <dbReference type="SAM" id="MobiDB-lite"/>
    </source>
</evidence>
<comment type="subunit">
    <text evidence="7">NDH-1 is composed of 14 different subunits. Subunits NuoA, H, J, K, L, M, N constitute the membrane sector of the complex.</text>
</comment>
<dbReference type="Proteomes" id="UP001501570">
    <property type="component" value="Unassembled WGS sequence"/>
</dbReference>
<dbReference type="InterPro" id="IPR001133">
    <property type="entry name" value="NADH_UbQ_OxRdtase_chain4L/K"/>
</dbReference>
<dbReference type="InterPro" id="IPR039428">
    <property type="entry name" value="NUOK/Mnh_C1-like"/>
</dbReference>
<dbReference type="Gene3D" id="1.10.287.3510">
    <property type="match status" value="1"/>
</dbReference>
<keyword evidence="7" id="KW-1003">Cell membrane</keyword>
<gene>
    <name evidence="7" type="primary">nuoK</name>
    <name evidence="9" type="ORF">GCM10023322_04090</name>
</gene>
<comment type="similarity">
    <text evidence="2 7">Belongs to the complex I subunit 4L family.</text>
</comment>
<evidence type="ECO:0000256" key="2">
    <source>
        <dbReference type="ARBA" id="ARBA00010519"/>
    </source>
</evidence>
<dbReference type="NCBIfam" id="NF004320">
    <property type="entry name" value="PRK05715.1-2"/>
    <property type="match status" value="1"/>
</dbReference>
<proteinExistence type="inferred from homology"/>
<evidence type="ECO:0000256" key="6">
    <source>
        <dbReference type="ARBA" id="ARBA00023136"/>
    </source>
</evidence>
<feature type="transmembrane region" description="Helical" evidence="7">
    <location>
        <begin position="63"/>
        <end position="86"/>
    </location>
</feature>
<keyword evidence="5 7" id="KW-1133">Transmembrane helix</keyword>
<organism evidence="9 10">
    <name type="scientific">Rugosimonospora acidiphila</name>
    <dbReference type="NCBI Taxonomy" id="556531"/>
    <lineage>
        <taxon>Bacteria</taxon>
        <taxon>Bacillati</taxon>
        <taxon>Actinomycetota</taxon>
        <taxon>Actinomycetes</taxon>
        <taxon>Micromonosporales</taxon>
        <taxon>Micromonosporaceae</taxon>
        <taxon>Rugosimonospora</taxon>
    </lineage>
</organism>
<dbReference type="EMBL" id="BAABJQ010000001">
    <property type="protein sequence ID" value="GAA5178009.1"/>
    <property type="molecule type" value="Genomic_DNA"/>
</dbReference>
<name>A0ABP9RHR3_9ACTN</name>
<feature type="region of interest" description="Disordered" evidence="8">
    <location>
        <begin position="99"/>
        <end position="159"/>
    </location>
</feature>
<dbReference type="HAMAP" id="MF_01456">
    <property type="entry name" value="NDH1_NuoK"/>
    <property type="match status" value="1"/>
</dbReference>